<dbReference type="InterPro" id="IPR001343">
    <property type="entry name" value="Hemolysn_Ca-bd"/>
</dbReference>
<dbReference type="Gene3D" id="2.150.10.10">
    <property type="entry name" value="Serralysin-like metalloprotease, C-terminal"/>
    <property type="match status" value="3"/>
</dbReference>
<dbReference type="AlphaFoldDB" id="A0A0N7M0C3"/>
<dbReference type="Proteomes" id="UP000054935">
    <property type="component" value="Unassembled WGS sequence"/>
</dbReference>
<dbReference type="PROSITE" id="PS00330">
    <property type="entry name" value="HEMOLYSIN_CALCIUM"/>
    <property type="match status" value="1"/>
</dbReference>
<keyword evidence="2" id="KW-0964">Secreted</keyword>
<reference evidence="3 4" key="1">
    <citation type="submission" date="2015-09" db="EMBL/GenBank/DDBJ databases">
        <authorList>
            <consortium name="Swine Surveillance"/>
        </authorList>
    </citation>
    <scope>NUCLEOTIDE SEQUENCE [LARGE SCALE GENOMIC DNA]</scope>
    <source>
        <strain evidence="3 4">CECT 7648</strain>
    </source>
</reference>
<dbReference type="SUPFAM" id="SSF51120">
    <property type="entry name" value="beta-Roll"/>
    <property type="match status" value="4"/>
</dbReference>
<gene>
    <name evidence="3" type="primary">cya_17</name>
    <name evidence="3" type="ORF">TRN7648_02785</name>
</gene>
<dbReference type="GO" id="GO:0005576">
    <property type="term" value="C:extracellular region"/>
    <property type="evidence" value="ECO:0007669"/>
    <property type="project" value="UniProtKB-SubCell"/>
</dbReference>
<dbReference type="InterPro" id="IPR050557">
    <property type="entry name" value="RTX_toxin/Mannuronan_C5-epim"/>
</dbReference>
<evidence type="ECO:0000256" key="2">
    <source>
        <dbReference type="ARBA" id="ARBA00022525"/>
    </source>
</evidence>
<dbReference type="EMBL" id="CYSE01000005">
    <property type="protein sequence ID" value="CUH80065.1"/>
    <property type="molecule type" value="Genomic_DNA"/>
</dbReference>
<dbReference type="Pfam" id="PF00353">
    <property type="entry name" value="HemolysinCabind"/>
    <property type="match status" value="8"/>
</dbReference>
<dbReference type="PRINTS" id="PR00313">
    <property type="entry name" value="CABNDNGRPT"/>
</dbReference>
<name>A0A0N7M0C3_9RHOB</name>
<proteinExistence type="predicted"/>
<dbReference type="GO" id="GO:0005509">
    <property type="term" value="F:calcium ion binding"/>
    <property type="evidence" value="ECO:0007669"/>
    <property type="project" value="InterPro"/>
</dbReference>
<evidence type="ECO:0000256" key="1">
    <source>
        <dbReference type="ARBA" id="ARBA00004613"/>
    </source>
</evidence>
<dbReference type="STRING" id="441103.TRN7648_02785"/>
<organism evidence="3 4">
    <name type="scientific">Tropicibacter naphthalenivorans</name>
    <dbReference type="NCBI Taxonomy" id="441103"/>
    <lineage>
        <taxon>Bacteria</taxon>
        <taxon>Pseudomonadati</taxon>
        <taxon>Pseudomonadota</taxon>
        <taxon>Alphaproteobacteria</taxon>
        <taxon>Rhodobacterales</taxon>
        <taxon>Roseobacteraceae</taxon>
        <taxon>Tropicibacter</taxon>
    </lineage>
</organism>
<comment type="subcellular location">
    <subcellularLocation>
        <location evidence="1">Secreted</location>
    </subcellularLocation>
</comment>
<keyword evidence="4" id="KW-1185">Reference proteome</keyword>
<dbReference type="InterPro" id="IPR011049">
    <property type="entry name" value="Serralysin-like_metalloprot_C"/>
</dbReference>
<accession>A0A0N7M0C3</accession>
<sequence>MPAIYTWQHVPTHKYVPAYDQWYYDKIHITGPGAIAYGGYGDDVYYHYGVRSYSSPRDKVIVEFADQGYDIVHVDPLADIVAQLYFVEEIHLGCSSLSREIYGTWQAQAFYGLHRGDTLYAGEGDDTLYTRVDVDLRKENAEFEHVIATYDGNSENSNLNFQNLGWRFVRGEPWTVHGSERGDDIVGGGSLDKLYGYGGDDSLVGAGLNDYLSGGEGNDSLYGGVDNDTLYGDAGDDYLESGAGHDEVYGGTGDDTLIGSDGNDTLAGGDGDDFYRDVSLGSVIIEDALGGDDTQIITQGATRQGENVERLIYERSYVLGVEVRQDLYVEGNSVGNSLKTGIGDDTLRGMAGDDTLMGGSGADLYEGGAGRDFIEDRGTRTVTDADTGMQVASGLDDTLDGGLGADFMRGGLGSDLYIVDNAGDVALDSAEDAGAEDTVWFHASEGDLTYNASVMNMREVETLRIDLSAAGQVSLSTDARADHIIGNAASDTIDGGFGNDLNLGGRGTLGRDGQSLSDVLGEEVAGDDARTHDVLKGGAGDDTIFASVGDSVDGGAGQDELFVNAAVGPDQITNVERTVFLEADTELFVGGTGTTVITQNDSFVQGNAFALTGQGVQLLAQGGDDSVTGTGSVFVDLGTGNDSDTHLLGTGGTTRTVIVGGEGGDTVTLPVDYEVLWITEATATETVTRWDADSQSWIVAEYDLPVLQMVGQAEVAPGQIVDYTFAVHGVEHIELNYQGVQVSATPVELLPVAPEELTPDSFTATHATIEAALLGDPAALGYGTGAQLVRYVISLDTSVGVPVFSVMTTDNNVPFDGEPMYRFVDAPDGTPALAGLTNLSAAEATALFSFVTDGDGTTRPGTLTLNSLPEAGSDLIQDLSTTDNPEDPPASVGVIWVEAYDITGRSTGAYPLEVNFAQIPGQWIAHTSDDRVTDLSQSPASRDTIIGGVWNDTILSGDGGDEIYGGGSDHSGTEQIDAGWGNDFVQVISNGLTYHFDINYEIVPWDAGSTPT</sequence>
<protein>
    <submittedName>
        <fullName evidence="3">Cyclolysin</fullName>
    </submittedName>
</protein>
<dbReference type="InterPro" id="IPR018511">
    <property type="entry name" value="Hemolysin-typ_Ca-bd_CS"/>
</dbReference>
<evidence type="ECO:0000313" key="4">
    <source>
        <dbReference type="Proteomes" id="UP000054935"/>
    </source>
</evidence>
<evidence type="ECO:0000313" key="3">
    <source>
        <dbReference type="EMBL" id="CUH80065.1"/>
    </source>
</evidence>
<dbReference type="PANTHER" id="PTHR38340">
    <property type="entry name" value="S-LAYER PROTEIN"/>
    <property type="match status" value="1"/>
</dbReference>
<dbReference type="PANTHER" id="PTHR38340:SF1">
    <property type="entry name" value="S-LAYER PROTEIN"/>
    <property type="match status" value="1"/>
</dbReference>